<reference evidence="2 3" key="1">
    <citation type="submission" date="2019-03" db="EMBL/GenBank/DDBJ databases">
        <title>Subsurface microbial communities from deep shales in Ohio and West Virginia, USA.</title>
        <authorList>
            <person name="Wrighton K."/>
        </authorList>
    </citation>
    <scope>NUCLEOTIDE SEQUENCE [LARGE SCALE GENOMIC DNA]</scope>
    <source>
        <strain evidence="2 3">MSL9.2</strain>
    </source>
</reference>
<protein>
    <submittedName>
        <fullName evidence="2">Uncharacterized protein</fullName>
    </submittedName>
</protein>
<organism evidence="2 3">
    <name type="scientific">Halanaerobium saccharolyticum</name>
    <dbReference type="NCBI Taxonomy" id="43595"/>
    <lineage>
        <taxon>Bacteria</taxon>
        <taxon>Bacillati</taxon>
        <taxon>Bacillota</taxon>
        <taxon>Clostridia</taxon>
        <taxon>Halanaerobiales</taxon>
        <taxon>Halanaerobiaceae</taxon>
        <taxon>Halanaerobium</taxon>
    </lineage>
</organism>
<evidence type="ECO:0000313" key="2">
    <source>
        <dbReference type="EMBL" id="TDW01686.1"/>
    </source>
</evidence>
<dbReference type="OrthoDB" id="47603at2"/>
<dbReference type="InterPro" id="IPR038690">
    <property type="entry name" value="NusG_2_sf"/>
</dbReference>
<comment type="caution">
    <text evidence="2">The sequence shown here is derived from an EMBL/GenBank/DDBJ whole genome shotgun (WGS) entry which is preliminary data.</text>
</comment>
<sequence length="116" mass="13144">MKKKEIISIIVLLLISLAFIFFFNIDSNKEAKKIIEVQVGSQIYRRVVIKNNDYEETIPIKSNFGLNILKIYNGGVEMIEADCRNKVGINTGFISEPGKMIVCLPHQVLVQIKGMD</sequence>
<gene>
    <name evidence="2" type="ORF">C8C77_11950</name>
</gene>
<keyword evidence="1" id="KW-0812">Transmembrane</keyword>
<feature type="transmembrane region" description="Helical" evidence="1">
    <location>
        <begin position="6"/>
        <end position="25"/>
    </location>
</feature>
<proteinExistence type="predicted"/>
<dbReference type="Gene3D" id="2.60.320.10">
    <property type="entry name" value="N-utilization substance G protein NusG, insert domain"/>
    <property type="match status" value="1"/>
</dbReference>
<evidence type="ECO:0000256" key="1">
    <source>
        <dbReference type="SAM" id="Phobius"/>
    </source>
</evidence>
<name>A0A4R7YZH7_9FIRM</name>
<dbReference type="EMBL" id="SODA01000019">
    <property type="protein sequence ID" value="TDW01686.1"/>
    <property type="molecule type" value="Genomic_DNA"/>
</dbReference>
<dbReference type="Proteomes" id="UP000294697">
    <property type="component" value="Unassembled WGS sequence"/>
</dbReference>
<accession>A0A4R7YZH7</accession>
<dbReference type="Pfam" id="PF07009">
    <property type="entry name" value="NusG_II"/>
    <property type="match status" value="1"/>
</dbReference>
<dbReference type="AlphaFoldDB" id="A0A4R7YZH7"/>
<evidence type="ECO:0000313" key="3">
    <source>
        <dbReference type="Proteomes" id="UP000294697"/>
    </source>
</evidence>
<keyword evidence="1" id="KW-1133">Transmembrane helix</keyword>
<dbReference type="RefSeq" id="WP_111572769.1">
    <property type="nucleotide sequence ID" value="NZ_QLME01000018.1"/>
</dbReference>
<keyword evidence="1" id="KW-0472">Membrane</keyword>